<keyword evidence="5" id="KW-1185">Reference proteome</keyword>
<sequence>MNTRPDRETVSRQRDGVVEDSLAAYAATSTGSLPEIIAAVSERVRGAVLDHAEHPSAAAPIASAASSVLGRALERSMACTRDERTLSRTLGLAASFVSPAGRTDAGDAGSIAARLARSGWDAPRTWLHGANGLARLVAGTQESSSPSDAVSDAVASRALAVYRDADGQTLDAGRIGFGNAVALMRARIDETRLVAAVGALEDMPGRRGRILGRREPIAAHVAAFLHGAAGHLDDFDDTHTATVVHPGVPVAAALTAVADVLRISGRTALAAFIAGVEAAVSVGALIPRALTLGWHMTGLSGPVGAAVAVALAGGADRKQLVRVIDAAAERAAGITEALGTMAKPMHVGNAARSGVLAAFHQPVTADGGLSALVAVIGDEDPSRRLQAMPSPAVLDNVVKTAACGVLGHSSIDAAIALRAVRKDPPLAVELHVSDLAVGAMGNSDPRTGLESKFSVPHAFAVAYCFGDADPLRFTDSAAVDPRVREVRGRIRLHADDACARYEARVRAEWPDGHVARITVDAPSAPTAQEVRAKASRLLGTDFLPFARAAFEIDALGSLAELFELDGSDACPRTSREGGETSQH</sequence>
<dbReference type="InterPro" id="IPR042188">
    <property type="entry name" value="MmgE/PrpD_sf_2"/>
</dbReference>
<dbReference type="SUPFAM" id="SSF103378">
    <property type="entry name" value="2-methylcitrate dehydratase PrpD"/>
    <property type="match status" value="1"/>
</dbReference>
<dbReference type="RefSeq" id="WP_344817923.1">
    <property type="nucleotide sequence ID" value="NZ_BAABCP010000001.1"/>
</dbReference>
<dbReference type="Gene3D" id="1.10.4100.10">
    <property type="entry name" value="2-methylcitrate dehydratase PrpD"/>
    <property type="match status" value="1"/>
</dbReference>
<gene>
    <name evidence="4" type="ORF">GCM10022383_05060</name>
</gene>
<dbReference type="Proteomes" id="UP001501591">
    <property type="component" value="Unassembled WGS sequence"/>
</dbReference>
<evidence type="ECO:0000256" key="1">
    <source>
        <dbReference type="ARBA" id="ARBA00006174"/>
    </source>
</evidence>
<dbReference type="EMBL" id="BAABCP010000001">
    <property type="protein sequence ID" value="GAA3929258.1"/>
    <property type="molecule type" value="Genomic_DNA"/>
</dbReference>
<dbReference type="InterPro" id="IPR045336">
    <property type="entry name" value="MmgE_PrpD_N"/>
</dbReference>
<feature type="domain" description="MmgE/PrpD N-terminal" evidence="2">
    <location>
        <begin position="190"/>
        <end position="359"/>
    </location>
</feature>
<evidence type="ECO:0000259" key="3">
    <source>
        <dbReference type="Pfam" id="PF19305"/>
    </source>
</evidence>
<dbReference type="InterPro" id="IPR045337">
    <property type="entry name" value="MmgE_PrpD_C"/>
</dbReference>
<reference evidence="5" key="1">
    <citation type="journal article" date="2019" name="Int. J. Syst. Evol. Microbiol.">
        <title>The Global Catalogue of Microorganisms (GCM) 10K type strain sequencing project: providing services to taxonomists for standard genome sequencing and annotation.</title>
        <authorList>
            <consortium name="The Broad Institute Genomics Platform"/>
            <consortium name="The Broad Institute Genome Sequencing Center for Infectious Disease"/>
            <person name="Wu L."/>
            <person name="Ma J."/>
        </authorList>
    </citation>
    <scope>NUCLEOTIDE SEQUENCE [LARGE SCALE GENOMIC DNA]</scope>
    <source>
        <strain evidence="5">JCM 17024</strain>
    </source>
</reference>
<dbReference type="Pfam" id="PF03972">
    <property type="entry name" value="MmgE_PrpD_N"/>
    <property type="match status" value="1"/>
</dbReference>
<evidence type="ECO:0000313" key="5">
    <source>
        <dbReference type="Proteomes" id="UP001501591"/>
    </source>
</evidence>
<evidence type="ECO:0000259" key="2">
    <source>
        <dbReference type="Pfam" id="PF03972"/>
    </source>
</evidence>
<organism evidence="4 5">
    <name type="scientific">Microbacterium soli</name>
    <dbReference type="NCBI Taxonomy" id="446075"/>
    <lineage>
        <taxon>Bacteria</taxon>
        <taxon>Bacillati</taxon>
        <taxon>Actinomycetota</taxon>
        <taxon>Actinomycetes</taxon>
        <taxon>Micrococcales</taxon>
        <taxon>Microbacteriaceae</taxon>
        <taxon>Microbacterium</taxon>
    </lineage>
</organism>
<comment type="similarity">
    <text evidence="1">Belongs to the PrpD family.</text>
</comment>
<dbReference type="PANTHER" id="PTHR16943">
    <property type="entry name" value="2-METHYLCITRATE DEHYDRATASE-RELATED"/>
    <property type="match status" value="1"/>
</dbReference>
<dbReference type="PANTHER" id="PTHR16943:SF8">
    <property type="entry name" value="2-METHYLCITRATE DEHYDRATASE"/>
    <property type="match status" value="1"/>
</dbReference>
<dbReference type="InterPro" id="IPR005656">
    <property type="entry name" value="MmgE_PrpD"/>
</dbReference>
<feature type="domain" description="MmgE/PrpD C-terminal" evidence="3">
    <location>
        <begin position="402"/>
        <end position="532"/>
    </location>
</feature>
<name>A0ABP7MT83_9MICO</name>
<dbReference type="Gene3D" id="3.30.1330.120">
    <property type="entry name" value="2-methylcitrate dehydratase PrpD"/>
    <property type="match status" value="1"/>
</dbReference>
<proteinExistence type="inferred from homology"/>
<dbReference type="Pfam" id="PF19305">
    <property type="entry name" value="MmgE_PrpD_C"/>
    <property type="match status" value="1"/>
</dbReference>
<dbReference type="InterPro" id="IPR036148">
    <property type="entry name" value="MmgE/PrpD_sf"/>
</dbReference>
<evidence type="ECO:0000313" key="4">
    <source>
        <dbReference type="EMBL" id="GAA3929258.1"/>
    </source>
</evidence>
<dbReference type="InterPro" id="IPR042183">
    <property type="entry name" value="MmgE/PrpD_sf_1"/>
</dbReference>
<accession>A0ABP7MT83</accession>
<evidence type="ECO:0008006" key="6">
    <source>
        <dbReference type="Google" id="ProtNLM"/>
    </source>
</evidence>
<protein>
    <recommendedName>
        <fullName evidence="6">MmgE/PrpD family protein</fullName>
    </recommendedName>
</protein>
<comment type="caution">
    <text evidence="4">The sequence shown here is derived from an EMBL/GenBank/DDBJ whole genome shotgun (WGS) entry which is preliminary data.</text>
</comment>